<dbReference type="Gene3D" id="3.40.850.10">
    <property type="entry name" value="Kinesin motor domain"/>
    <property type="match status" value="1"/>
</dbReference>
<dbReference type="InterPro" id="IPR027640">
    <property type="entry name" value="Kinesin-like_fam"/>
</dbReference>
<dbReference type="SUPFAM" id="SSF52540">
    <property type="entry name" value="P-loop containing nucleoside triphosphate hydrolases"/>
    <property type="match status" value="1"/>
</dbReference>
<feature type="compositionally biased region" description="Low complexity" evidence="6">
    <location>
        <begin position="1"/>
        <end position="24"/>
    </location>
</feature>
<gene>
    <name evidence="8" type="ORF">BV898_18037</name>
</gene>
<evidence type="ECO:0000256" key="3">
    <source>
        <dbReference type="ARBA" id="ARBA00022840"/>
    </source>
</evidence>
<dbReference type="PANTHER" id="PTHR21608:SF7">
    <property type="entry name" value="KINESIN-LIKE PROTEIN CG14535"/>
    <property type="match status" value="1"/>
</dbReference>
<feature type="domain" description="Kinesin motor" evidence="7">
    <location>
        <begin position="120"/>
        <end position="452"/>
    </location>
</feature>
<sequence length="1046" mass="113413">MASGQSSPQLLPSSSSSSSSSSSDSARKKRRVLEQTTSSINQRNVNASEQRLLNRSGGNNALTSPHPPHHPPPHPPHHPPHPHHHLHYYTNFYELLRRDSPPVPPLLMRNPGKKDIGPGKVKILLRVAGPAEDAGSAWMTIDQRRKQVNLLDPSMMSSGTRSRSALPLAPKMFSFDSIFAPDSTQNEICSAALVDLIQAVVNGVDGCLISYGHSKLGKTYNVVGCDSAVSHAGLIPSAIAWLFRLVEEERHKSPGGAAQFKIRISAVEVSGARETVTDLLADLALDQKPVNGGFACDDPQYSSPLLNPNQLQANNSEEAAQLLDACLATRRQSGSSSSSHMFFTLHLYQYRLDKAGAGGVSGERSHLRLIDLGSNAGEMALSGLGNVILGLINGQIGQKHQPQKESKITQLLKDALSNVSGHTALLCHVSCAPDKYNETLSVVQMASRIHRMRRKRIKTGVGYGSGDSSRMHSSSASSDPSSSEVSAATTVIFCGNRQQPESDGDIRKLTNRIQTNPNLKLLRMPSDANFNTKGAPQSLLTLTHGSPVRRPTMPQMPVSDHIEPVLRPRPLLKPIPEDQSPTTRPVTNPPKHFTISVQQTSTELYDPIPTRPVKVLESRPTSLKVTRQTQARRPPVLGKAAWTENDIDPSKRDMIQKWVELQSPVDDEKGSVSMALQSHPDMPIIPMCDAGQQVSQLQILHETHPAGSDTPASSRPNTDYGISQQDLEDLDALDTLASHLSSQLDLLSVELAESFVDEFETPPELPEPMRPLQTELSVGVWEAKTGTYPRKQTPQTPPQTSLCLTNSLRRRMAPAPPARSSSVPRQTREQLPWSKAGQRSRSSVKIAKPMASPSKSCAVNSAFVAPSPDLSQDSGHDSGFSMPRTVPVQYGKIAAHGVATTNKRSPSQSSSGLGSDGTSSVGSAVGKAPTLVVSDAVTTARGGASSRSTPGSPRRMVLQDIDEEERMKCQTKTLDQIALLRRQHCQLKMELASTQDLLGMDHLGAFANVLVEPSDPHYLPTLRQTTSRLERLVLQLKSRVMLVTCL</sequence>
<dbReference type="PANTHER" id="PTHR21608">
    <property type="entry name" value="KINESIN-LIKE PROTEIN CG14535"/>
    <property type="match status" value="1"/>
</dbReference>
<feature type="compositionally biased region" description="Polar residues" evidence="6">
    <location>
        <begin position="34"/>
        <end position="63"/>
    </location>
</feature>
<dbReference type="SMART" id="SM00129">
    <property type="entry name" value="KISc"/>
    <property type="match status" value="1"/>
</dbReference>
<feature type="compositionally biased region" description="Low complexity" evidence="6">
    <location>
        <begin position="905"/>
        <end position="923"/>
    </location>
</feature>
<dbReference type="OrthoDB" id="8862460at2759"/>
<evidence type="ECO:0000256" key="6">
    <source>
        <dbReference type="SAM" id="MobiDB-lite"/>
    </source>
</evidence>
<proteinExistence type="inferred from homology"/>
<evidence type="ECO:0000256" key="4">
    <source>
        <dbReference type="ARBA" id="ARBA00023212"/>
    </source>
</evidence>
<accession>A0A9X6RNF0</accession>
<dbReference type="EMBL" id="MTYJ01000333">
    <property type="protein sequence ID" value="OWA53616.1"/>
    <property type="molecule type" value="Genomic_DNA"/>
</dbReference>
<keyword evidence="4" id="KW-0206">Cytoskeleton</keyword>
<keyword evidence="5" id="KW-0505">Motor protein</keyword>
<dbReference type="GO" id="GO:0005524">
    <property type="term" value="F:ATP binding"/>
    <property type="evidence" value="ECO:0007669"/>
    <property type="project" value="UniProtKB-UniRule"/>
</dbReference>
<dbReference type="Proteomes" id="UP000192578">
    <property type="component" value="Unassembled WGS sequence"/>
</dbReference>
<feature type="region of interest" description="Disordered" evidence="6">
    <location>
        <begin position="812"/>
        <end position="851"/>
    </location>
</feature>
<dbReference type="GO" id="GO:0003777">
    <property type="term" value="F:microtubule motor activity"/>
    <property type="evidence" value="ECO:0007669"/>
    <property type="project" value="InterPro"/>
</dbReference>
<comment type="subcellular location">
    <subcellularLocation>
        <location evidence="1">Cytoplasm</location>
        <location evidence="1">Cytoskeleton</location>
    </subcellularLocation>
</comment>
<dbReference type="GO" id="GO:0007018">
    <property type="term" value="P:microtubule-based movement"/>
    <property type="evidence" value="ECO:0007669"/>
    <property type="project" value="InterPro"/>
</dbReference>
<dbReference type="Pfam" id="PF00225">
    <property type="entry name" value="Kinesin"/>
    <property type="match status" value="1"/>
</dbReference>
<evidence type="ECO:0000313" key="8">
    <source>
        <dbReference type="EMBL" id="OWA53616.1"/>
    </source>
</evidence>
<dbReference type="AlphaFoldDB" id="A0A9X6RNF0"/>
<dbReference type="InterPro" id="IPR027417">
    <property type="entry name" value="P-loop_NTPase"/>
</dbReference>
<evidence type="ECO:0000256" key="2">
    <source>
        <dbReference type="ARBA" id="ARBA00022741"/>
    </source>
</evidence>
<feature type="region of interest" description="Disordered" evidence="6">
    <location>
        <begin position="458"/>
        <end position="484"/>
    </location>
</feature>
<keyword evidence="4" id="KW-0963">Cytoplasm</keyword>
<dbReference type="InterPro" id="IPR001752">
    <property type="entry name" value="Kinesin_motor_dom"/>
</dbReference>
<feature type="region of interest" description="Disordered" evidence="6">
    <location>
        <begin position="898"/>
        <end position="924"/>
    </location>
</feature>
<dbReference type="PRINTS" id="PR00380">
    <property type="entry name" value="KINESINHEAVY"/>
</dbReference>
<dbReference type="GO" id="GO:0008017">
    <property type="term" value="F:microtubule binding"/>
    <property type="evidence" value="ECO:0007669"/>
    <property type="project" value="InterPro"/>
</dbReference>
<keyword evidence="2 5" id="KW-0547">Nucleotide-binding</keyword>
<feature type="compositionally biased region" description="Low complexity" evidence="6">
    <location>
        <begin position="466"/>
        <end position="484"/>
    </location>
</feature>
<evidence type="ECO:0000259" key="7">
    <source>
        <dbReference type="PROSITE" id="PS50067"/>
    </source>
</evidence>
<evidence type="ECO:0000256" key="5">
    <source>
        <dbReference type="PROSITE-ProRule" id="PRU00283"/>
    </source>
</evidence>
<feature type="binding site" evidence="5">
    <location>
        <begin position="212"/>
        <end position="219"/>
    </location>
    <ligand>
        <name>ATP</name>
        <dbReference type="ChEBI" id="CHEBI:30616"/>
    </ligand>
</feature>
<keyword evidence="3 5" id="KW-0067">ATP-binding</keyword>
<feature type="region of interest" description="Disordered" evidence="6">
    <location>
        <begin position="570"/>
        <end position="591"/>
    </location>
</feature>
<organism evidence="8 9">
    <name type="scientific">Hypsibius exemplaris</name>
    <name type="common">Freshwater tardigrade</name>
    <dbReference type="NCBI Taxonomy" id="2072580"/>
    <lineage>
        <taxon>Eukaryota</taxon>
        <taxon>Metazoa</taxon>
        <taxon>Ecdysozoa</taxon>
        <taxon>Tardigrada</taxon>
        <taxon>Eutardigrada</taxon>
        <taxon>Parachela</taxon>
        <taxon>Hypsibioidea</taxon>
        <taxon>Hypsibiidae</taxon>
        <taxon>Hypsibius</taxon>
    </lineage>
</organism>
<dbReference type="PROSITE" id="PS50067">
    <property type="entry name" value="KINESIN_MOTOR_2"/>
    <property type="match status" value="1"/>
</dbReference>
<dbReference type="GO" id="GO:0005856">
    <property type="term" value="C:cytoskeleton"/>
    <property type="evidence" value="ECO:0007669"/>
    <property type="project" value="UniProtKB-SubCell"/>
</dbReference>
<reference evidence="9" key="1">
    <citation type="submission" date="2017-01" db="EMBL/GenBank/DDBJ databases">
        <title>Comparative genomics of anhydrobiosis in the tardigrade Hypsibius dujardini.</title>
        <authorList>
            <person name="Yoshida Y."/>
            <person name="Koutsovoulos G."/>
            <person name="Laetsch D."/>
            <person name="Stevens L."/>
            <person name="Kumar S."/>
            <person name="Horikawa D."/>
            <person name="Ishino K."/>
            <person name="Komine S."/>
            <person name="Tomita M."/>
            <person name="Blaxter M."/>
            <person name="Arakawa K."/>
        </authorList>
    </citation>
    <scope>NUCLEOTIDE SEQUENCE [LARGE SCALE GENOMIC DNA]</scope>
    <source>
        <strain evidence="9">Z151</strain>
    </source>
</reference>
<evidence type="ECO:0000256" key="1">
    <source>
        <dbReference type="ARBA" id="ARBA00004245"/>
    </source>
</evidence>
<feature type="compositionally biased region" description="Basic residues" evidence="6">
    <location>
        <begin position="67"/>
        <end position="85"/>
    </location>
</feature>
<comment type="similarity">
    <text evidence="5">Belongs to the TRAFAC class myosin-kinesin ATPase superfamily. Kinesin family.</text>
</comment>
<dbReference type="InterPro" id="IPR036961">
    <property type="entry name" value="Kinesin_motor_dom_sf"/>
</dbReference>
<evidence type="ECO:0000313" key="9">
    <source>
        <dbReference type="Proteomes" id="UP000192578"/>
    </source>
</evidence>
<name>A0A9X6RNF0_HYPEX</name>
<protein>
    <submittedName>
        <fullName evidence="8">Kinesin-like protein KIF26A</fullName>
    </submittedName>
</protein>
<keyword evidence="9" id="KW-1185">Reference proteome</keyword>
<comment type="caution">
    <text evidence="8">The sequence shown here is derived from an EMBL/GenBank/DDBJ whole genome shotgun (WGS) entry which is preliminary data.</text>
</comment>
<feature type="region of interest" description="Disordered" evidence="6">
    <location>
        <begin position="1"/>
        <end position="85"/>
    </location>
</feature>